<feature type="compositionally biased region" description="Acidic residues" evidence="1">
    <location>
        <begin position="311"/>
        <end position="324"/>
    </location>
</feature>
<dbReference type="EMBL" id="LR865434">
    <property type="protein sequence ID" value="CAD2110847.1"/>
    <property type="molecule type" value="Genomic_DNA"/>
</dbReference>
<feature type="compositionally biased region" description="Basic and acidic residues" evidence="1">
    <location>
        <begin position="441"/>
        <end position="486"/>
    </location>
</feature>
<sequence length="790" mass="88833">MYTEACKLFREADEIFNNNFIDGEKFNDQYGLYNDYCPIKNGSKSCDNDYEKIGAIGGYIFMELSRNHNRINGNGSSSDGRYIEYFIIWMSHILHKISASHLQSVDQIYKNDLRKYIGNFNFWNLTENKKKLKNANIATMNMFYVLFKQICETIKAYQRPGIQAHEYVTKGVECNIIYDQLSKFVDQCGPYVEVLDHLKTIYNGLIETAVKEEIHGTHIFDQFKEFSSIDNTNVGSEFKSKQCKEVHKKLIKDPPSLIKNEIKKLKFIIKKKLQNTSKPDTPALMESQTQDDTALANLPSGLDILAISSEAEEEDDDDDDDGSVDGDAGGGDAAVGDAGGDDTVSDDSDDDGNSDYDSDGDDSNMGNTDDTTDPAMNQLQQNAPLQSNSQEKTQDSQKETPPVPEPQKQTQPEPQPQPAPPQPAPPQPAPSQPVPPQPEQQKGDQQKGDQQKGDQQKDGQQKDGQQKDGQQKDGQRTSDTSPKDPSSEQTDSGNMNFQNILSSVKNTFEQYGSSAYKTITNAGNILYEKASSTLENAYDKSKNFANNTINYVREKFNKALENDQSSKEKKPEPAPSLPEGTKQEPQDPQDPQDPKIPIPMPTDQKNDNPQVPHSTQNNGSTNSNQVNPSDPPPENPPQSSVSSSNKAPNIEIKSENHGAVVKENIPQLVKIKDIYRGYNRPKIVITVILMPIILLIMYKYLSSVWRKESERKKKMKKIINSIGGKRQVQIIINSSSQKKKTNKSINSIHRKKPQLLNIYKLMQADPVPFINLFFLLIFFVYKRKLNYLEL</sequence>
<feature type="region of interest" description="Disordered" evidence="1">
    <location>
        <begin position="311"/>
        <end position="498"/>
    </location>
</feature>
<keyword evidence="2" id="KW-1133">Transmembrane helix</keyword>
<protein>
    <submittedName>
        <fullName evidence="3">CIR protein PIR protein</fullName>
    </submittedName>
</protein>
<name>A0A6V7TB00_PLAVN</name>
<dbReference type="InterPro" id="IPR006477">
    <property type="entry name" value="Yir_bir_cir"/>
</dbReference>
<organism evidence="3 4">
    <name type="scientific">Plasmodium vinckei</name>
    <dbReference type="NCBI Taxonomy" id="5860"/>
    <lineage>
        <taxon>Eukaryota</taxon>
        <taxon>Sar</taxon>
        <taxon>Alveolata</taxon>
        <taxon>Apicomplexa</taxon>
        <taxon>Aconoidasida</taxon>
        <taxon>Haemosporida</taxon>
        <taxon>Plasmodiidae</taxon>
        <taxon>Plasmodium</taxon>
        <taxon>Plasmodium (Vinckeia)</taxon>
    </lineage>
</organism>
<reference evidence="3 4" key="1">
    <citation type="submission" date="2020-08" db="EMBL/GenBank/DDBJ databases">
        <authorList>
            <person name="Ramaprasad A."/>
        </authorList>
    </citation>
    <scope>NUCLEOTIDE SEQUENCE [LARGE SCALE GENOMIC DNA]</scope>
</reference>
<feature type="compositionally biased region" description="Low complexity" evidence="1">
    <location>
        <begin position="614"/>
        <end position="628"/>
    </location>
</feature>
<proteinExistence type="predicted"/>
<feature type="compositionally biased region" description="Low complexity" evidence="1">
    <location>
        <begin position="637"/>
        <end position="646"/>
    </location>
</feature>
<dbReference type="VEuPathDB" id="PlasmoDB:PVPCR_1300440"/>
<evidence type="ECO:0000313" key="3">
    <source>
        <dbReference type="EMBL" id="CAD2110847.1"/>
    </source>
</evidence>
<evidence type="ECO:0000313" key="4">
    <source>
        <dbReference type="Proteomes" id="UP000515697"/>
    </source>
</evidence>
<evidence type="ECO:0000256" key="1">
    <source>
        <dbReference type="SAM" id="MobiDB-lite"/>
    </source>
</evidence>
<dbReference type="VEuPathDB" id="PlasmoDB:PVLDE_1300490"/>
<feature type="region of interest" description="Disordered" evidence="1">
    <location>
        <begin position="561"/>
        <end position="646"/>
    </location>
</feature>
<dbReference type="VEuPathDB" id="PlasmoDB:PVLDE_1300420"/>
<feature type="compositionally biased region" description="Acidic residues" evidence="1">
    <location>
        <begin position="339"/>
        <end position="362"/>
    </location>
</feature>
<accession>A0A6V7TB00</accession>
<keyword evidence="2" id="KW-0812">Transmembrane</keyword>
<gene>
    <name evidence="3" type="ORF">PVSEL_1300280</name>
</gene>
<evidence type="ECO:0000256" key="2">
    <source>
        <dbReference type="SAM" id="Phobius"/>
    </source>
</evidence>
<keyword evidence="2" id="KW-0472">Membrane</keyword>
<dbReference type="VEuPathDB" id="PlasmoDB:PVBDA_0900210"/>
<feature type="transmembrane region" description="Helical" evidence="2">
    <location>
        <begin position="683"/>
        <end position="701"/>
    </location>
</feature>
<dbReference type="VEuPathDB" id="PlasmoDB:PVBDA_1200200"/>
<dbReference type="Pfam" id="PF06022">
    <property type="entry name" value="Cir_Bir_Yir"/>
    <property type="match status" value="1"/>
</dbReference>
<feature type="compositionally biased region" description="Polar residues" evidence="1">
    <location>
        <begin position="374"/>
        <end position="391"/>
    </location>
</feature>
<feature type="compositionally biased region" description="Basic and acidic residues" evidence="1">
    <location>
        <begin position="561"/>
        <end position="572"/>
    </location>
</feature>
<dbReference type="VEuPathDB" id="PlasmoDB:PVPCR_0900180"/>
<feature type="transmembrane region" description="Helical" evidence="2">
    <location>
        <begin position="758"/>
        <end position="781"/>
    </location>
</feature>
<dbReference type="Proteomes" id="UP000515697">
    <property type="component" value="Chromosome PVSEL_13"/>
</dbReference>
<feature type="compositionally biased region" description="Pro residues" evidence="1">
    <location>
        <begin position="413"/>
        <end position="438"/>
    </location>
</feature>
<feature type="compositionally biased region" description="Polar residues" evidence="1">
    <location>
        <begin position="487"/>
        <end position="498"/>
    </location>
</feature>
<dbReference type="VEuPathDB" id="PlasmoDB:PVVCY_0803410"/>
<dbReference type="VEuPathDB" id="PlasmoDB:PVSEL_1300280"/>
<dbReference type="AlphaFoldDB" id="A0A6V7TB00"/>
<dbReference type="VEuPathDB" id="PlasmoDB:PVVCY_0101450"/>